<evidence type="ECO:0000259" key="2">
    <source>
        <dbReference type="Pfam" id="PF00975"/>
    </source>
</evidence>
<sequence length="255" mass="28322">MSMRTDWSAYARLFKTKPDKRRLNVLFLPQAGGDTSLYNRWQPALSPHIQVMPVQLPGRGARLGEAGPDNMDQVMELLLPAMPAFEGAPYILFGSSMGGWIAYELCLQLMATGLARPEALFICASNDPYAKRRLPDLEGKDRAQQVAALTAFNPGFAEVAASEELLDLLLPTIQSDFRICRSYQPSSRERTPVPVHAFAGERDQIVPMENMTGWQQLAAGPYHLDQVPGDHFFIEEKPALICERLIRHAGVLALS</sequence>
<reference evidence="3 4" key="1">
    <citation type="submission" date="2018-07" db="EMBL/GenBank/DDBJ databases">
        <title>Genomic Encyclopedia of Type Strains, Phase III (KMG-III): the genomes of soil and plant-associated and newly described type strains.</title>
        <authorList>
            <person name="Whitman W."/>
        </authorList>
    </citation>
    <scope>NUCLEOTIDE SEQUENCE [LARGE SCALE GENOMIC DNA]</scope>
    <source>
        <strain evidence="3 4">CECT 8488</strain>
    </source>
</reference>
<protein>
    <submittedName>
        <fullName evidence="3">Medium-chain acyl-[acyl-carrier-protein] hydrolase</fullName>
    </submittedName>
</protein>
<dbReference type="AlphaFoldDB" id="A0A3D9H8J7"/>
<dbReference type="Pfam" id="PF00975">
    <property type="entry name" value="Thioesterase"/>
    <property type="match status" value="1"/>
</dbReference>
<dbReference type="GO" id="GO:0016787">
    <property type="term" value="F:hydrolase activity"/>
    <property type="evidence" value="ECO:0007669"/>
    <property type="project" value="UniProtKB-KW"/>
</dbReference>
<dbReference type="PANTHER" id="PTHR11487">
    <property type="entry name" value="THIOESTERASE"/>
    <property type="match status" value="1"/>
</dbReference>
<evidence type="ECO:0000313" key="3">
    <source>
        <dbReference type="EMBL" id="RED45823.1"/>
    </source>
</evidence>
<dbReference type="OrthoDB" id="8480037at2"/>
<feature type="domain" description="Thioesterase" evidence="2">
    <location>
        <begin position="26"/>
        <end position="244"/>
    </location>
</feature>
<accession>A0A3D9H8J7</accession>
<comment type="caution">
    <text evidence="3">The sequence shown here is derived from an EMBL/GenBank/DDBJ whole genome shotgun (WGS) entry which is preliminary data.</text>
</comment>
<evidence type="ECO:0000256" key="1">
    <source>
        <dbReference type="ARBA" id="ARBA00007169"/>
    </source>
</evidence>
<organism evidence="3 4">
    <name type="scientific">Aestuariispira insulae</name>
    <dbReference type="NCBI Taxonomy" id="1461337"/>
    <lineage>
        <taxon>Bacteria</taxon>
        <taxon>Pseudomonadati</taxon>
        <taxon>Pseudomonadota</taxon>
        <taxon>Alphaproteobacteria</taxon>
        <taxon>Rhodospirillales</taxon>
        <taxon>Kiloniellaceae</taxon>
        <taxon>Aestuariispira</taxon>
    </lineage>
</organism>
<dbReference type="InterPro" id="IPR012223">
    <property type="entry name" value="TEII"/>
</dbReference>
<evidence type="ECO:0000313" key="4">
    <source>
        <dbReference type="Proteomes" id="UP000256845"/>
    </source>
</evidence>
<dbReference type="InterPro" id="IPR029058">
    <property type="entry name" value="AB_hydrolase_fold"/>
</dbReference>
<dbReference type="Gene3D" id="3.40.50.1820">
    <property type="entry name" value="alpha/beta hydrolase"/>
    <property type="match status" value="1"/>
</dbReference>
<dbReference type="RefSeq" id="WP_115938407.1">
    <property type="nucleotide sequence ID" value="NZ_QRDW01000011.1"/>
</dbReference>
<dbReference type="PANTHER" id="PTHR11487:SF0">
    <property type="entry name" value="S-ACYL FATTY ACID SYNTHASE THIOESTERASE, MEDIUM CHAIN"/>
    <property type="match status" value="1"/>
</dbReference>
<name>A0A3D9H8J7_9PROT</name>
<gene>
    <name evidence="3" type="ORF">DFP90_11170</name>
</gene>
<keyword evidence="3" id="KW-0378">Hydrolase</keyword>
<dbReference type="GO" id="GO:0008610">
    <property type="term" value="P:lipid biosynthetic process"/>
    <property type="evidence" value="ECO:0007669"/>
    <property type="project" value="TreeGrafter"/>
</dbReference>
<keyword evidence="4" id="KW-1185">Reference proteome</keyword>
<proteinExistence type="inferred from homology"/>
<comment type="similarity">
    <text evidence="1">Belongs to the thioesterase family.</text>
</comment>
<dbReference type="Proteomes" id="UP000256845">
    <property type="component" value="Unassembled WGS sequence"/>
</dbReference>
<dbReference type="SUPFAM" id="SSF53474">
    <property type="entry name" value="alpha/beta-Hydrolases"/>
    <property type="match status" value="1"/>
</dbReference>
<dbReference type="InterPro" id="IPR001031">
    <property type="entry name" value="Thioesterase"/>
</dbReference>
<dbReference type="EMBL" id="QRDW01000011">
    <property type="protein sequence ID" value="RED45823.1"/>
    <property type="molecule type" value="Genomic_DNA"/>
</dbReference>